<evidence type="ECO:0000313" key="10">
    <source>
        <dbReference type="Proteomes" id="UP000030680"/>
    </source>
</evidence>
<sequence>MKALILVGGYGTRLRPLTLSYPKPLVEFCNKPMVFHQIEALAAVGVNEVVLAVSYQPQAMQDFLESEQQKLGIKITCSRETEPLGTAGPIKLAESLLNDGEPFFVLNSDIICDYPFQKMLDFHRKHGGIGTILVTQVEEPSKYGVVLFDKDGKIERFVEKPPKFVGNRINAGAYLFHPVILRKLLLRATSIEKEVFPELAAEGLLYAVELDSFWADIGQPKDYLTGMCLYLSNIRNKEPENIMYGPEFIGNVLVDPSAKIGQNCRLGPDCVIGRDCIVEDGVRLIRTTLLPGTRVKSHSWISDSIIGWQCTIGEWVRIENNTVLGEDVSVSDEIYVNGASVLPHKNVTTDIPDPTILM</sequence>
<dbReference type="FunFam" id="3.90.550.10:FF:000013">
    <property type="entry name" value="mannose-1-phosphate guanyltransferase beta"/>
    <property type="match status" value="1"/>
</dbReference>
<dbReference type="Gene3D" id="2.160.10.10">
    <property type="entry name" value="Hexapeptide repeat proteins"/>
    <property type="match status" value="1"/>
</dbReference>
<dbReference type="InterPro" id="IPR045233">
    <property type="entry name" value="GMPPB_N"/>
</dbReference>
<dbReference type="eggNOG" id="KOG1322">
    <property type="taxonomic scope" value="Eukaryota"/>
</dbReference>
<keyword evidence="9" id="KW-0548">Nucleotidyltransferase</keyword>
<dbReference type="GO" id="GO:0004475">
    <property type="term" value="F:mannose-1-phosphate guanylyltransferase (GTP) activity"/>
    <property type="evidence" value="ECO:0007669"/>
    <property type="project" value="UniProtKB-EC"/>
</dbReference>
<dbReference type="Proteomes" id="UP000030680">
    <property type="component" value="Unassembled WGS sequence"/>
</dbReference>
<dbReference type="InterPro" id="IPR005835">
    <property type="entry name" value="NTP_transferase_dom"/>
</dbReference>
<dbReference type="InterPro" id="IPR029044">
    <property type="entry name" value="Nucleotide-diphossugar_trans"/>
</dbReference>
<proteinExistence type="inferred from homology"/>
<dbReference type="OrthoDB" id="1733332at2759"/>
<keyword evidence="10" id="KW-1185">Reference proteome</keyword>
<comment type="similarity">
    <text evidence="2">Belongs to the transferase hexapeptide repeat family.</text>
</comment>
<dbReference type="UniPathway" id="UPA00126">
    <property type="reaction ID" value="UER00930"/>
</dbReference>
<keyword evidence="6" id="KW-0342">GTP-binding</keyword>
<dbReference type="SUPFAM" id="SSF53448">
    <property type="entry name" value="Nucleotide-diphospho-sugar transferases"/>
    <property type="match status" value="1"/>
</dbReference>
<dbReference type="Pfam" id="PF25087">
    <property type="entry name" value="GMPPB_C"/>
    <property type="match status" value="1"/>
</dbReference>
<evidence type="ECO:0000259" key="7">
    <source>
        <dbReference type="Pfam" id="PF00483"/>
    </source>
</evidence>
<dbReference type="CDD" id="cd06425">
    <property type="entry name" value="M1P_guanylylT_B_like_N"/>
    <property type="match status" value="1"/>
</dbReference>
<evidence type="ECO:0000259" key="8">
    <source>
        <dbReference type="Pfam" id="PF25087"/>
    </source>
</evidence>
<dbReference type="KEGG" id="gsl:Gasu_27870"/>
<dbReference type="GO" id="GO:0005525">
    <property type="term" value="F:GTP binding"/>
    <property type="evidence" value="ECO:0007669"/>
    <property type="project" value="UniProtKB-KW"/>
</dbReference>
<dbReference type="InterPro" id="IPR050486">
    <property type="entry name" value="Mannose-1P_guanyltransferase"/>
</dbReference>
<dbReference type="Gene3D" id="3.90.550.10">
    <property type="entry name" value="Spore Coat Polysaccharide Biosynthesis Protein SpsA, Chain A"/>
    <property type="match status" value="1"/>
</dbReference>
<evidence type="ECO:0000256" key="3">
    <source>
        <dbReference type="ARBA" id="ARBA00012387"/>
    </source>
</evidence>
<evidence type="ECO:0000256" key="6">
    <source>
        <dbReference type="ARBA" id="ARBA00023134"/>
    </source>
</evidence>
<dbReference type="GO" id="GO:0009298">
    <property type="term" value="P:GDP-mannose biosynthetic process"/>
    <property type="evidence" value="ECO:0007669"/>
    <property type="project" value="UniProtKB-UniPathway"/>
</dbReference>
<reference evidence="10" key="1">
    <citation type="journal article" date="2013" name="Science">
        <title>Gene transfer from bacteria and archaea facilitated evolution of an extremophilic eukaryote.</title>
        <authorList>
            <person name="Schonknecht G."/>
            <person name="Chen W.H."/>
            <person name="Ternes C.M."/>
            <person name="Barbier G.G."/>
            <person name="Shrestha R.P."/>
            <person name="Stanke M."/>
            <person name="Brautigam A."/>
            <person name="Baker B.J."/>
            <person name="Banfield J.F."/>
            <person name="Garavito R.M."/>
            <person name="Carr K."/>
            <person name="Wilkerson C."/>
            <person name="Rensing S.A."/>
            <person name="Gagneul D."/>
            <person name="Dickenson N.E."/>
            <person name="Oesterhelt C."/>
            <person name="Lercher M.J."/>
            <person name="Weber A.P."/>
        </authorList>
    </citation>
    <scope>NUCLEOTIDE SEQUENCE [LARGE SCALE GENOMIC DNA]</scope>
    <source>
        <strain evidence="10">074W</strain>
    </source>
</reference>
<keyword evidence="4 9" id="KW-0808">Transferase</keyword>
<accession>M2X0C7</accession>
<name>M2X0C7_GALSU</name>
<evidence type="ECO:0000313" key="9">
    <source>
        <dbReference type="EMBL" id="EME29785.1"/>
    </source>
</evidence>
<evidence type="ECO:0000256" key="1">
    <source>
        <dbReference type="ARBA" id="ARBA00004823"/>
    </source>
</evidence>
<dbReference type="InterPro" id="IPR056729">
    <property type="entry name" value="GMPPB_C"/>
</dbReference>
<gene>
    <name evidence="9" type="ORF">Gasu_27870</name>
</gene>
<keyword evidence="5" id="KW-0547">Nucleotide-binding</keyword>
<dbReference type="RefSeq" id="XP_005706305.1">
    <property type="nucleotide sequence ID" value="XM_005706248.1"/>
</dbReference>
<dbReference type="EMBL" id="KB454505">
    <property type="protein sequence ID" value="EME29785.1"/>
    <property type="molecule type" value="Genomic_DNA"/>
</dbReference>
<dbReference type="AlphaFoldDB" id="M2X0C7"/>
<protein>
    <recommendedName>
        <fullName evidence="3">mannose-1-phosphate guanylyltransferase</fullName>
        <ecNumber evidence="3">2.7.7.13</ecNumber>
    </recommendedName>
</protein>
<dbReference type="EC" id="2.7.7.13" evidence="3"/>
<feature type="domain" description="Nucleotidyl transferase" evidence="7">
    <location>
        <begin position="2"/>
        <end position="231"/>
    </location>
</feature>
<dbReference type="PANTHER" id="PTHR22572">
    <property type="entry name" value="SUGAR-1-PHOSPHATE GUANYL TRANSFERASE"/>
    <property type="match status" value="1"/>
</dbReference>
<dbReference type="Gramene" id="EME29785">
    <property type="protein sequence ID" value="EME29785"/>
    <property type="gene ID" value="Gasu_27870"/>
</dbReference>
<organism evidence="9 10">
    <name type="scientific">Galdieria sulphuraria</name>
    <name type="common">Red alga</name>
    <dbReference type="NCBI Taxonomy" id="130081"/>
    <lineage>
        <taxon>Eukaryota</taxon>
        <taxon>Rhodophyta</taxon>
        <taxon>Bangiophyceae</taxon>
        <taxon>Galdieriales</taxon>
        <taxon>Galdieriaceae</taxon>
        <taxon>Galdieria</taxon>
    </lineage>
</organism>
<evidence type="ECO:0000256" key="2">
    <source>
        <dbReference type="ARBA" id="ARBA00007274"/>
    </source>
</evidence>
<feature type="domain" description="Mannose-1-phosphate guanyltransferase C-terminal" evidence="8">
    <location>
        <begin position="249"/>
        <end position="356"/>
    </location>
</feature>
<evidence type="ECO:0000256" key="4">
    <source>
        <dbReference type="ARBA" id="ARBA00022679"/>
    </source>
</evidence>
<dbReference type="OMA" id="GPNCWIC"/>
<dbReference type="Pfam" id="PF00483">
    <property type="entry name" value="NTP_transferase"/>
    <property type="match status" value="1"/>
</dbReference>
<evidence type="ECO:0000256" key="5">
    <source>
        <dbReference type="ARBA" id="ARBA00022741"/>
    </source>
</evidence>
<comment type="pathway">
    <text evidence="1">Nucleotide-sugar biosynthesis; GDP-alpha-D-mannose biosynthesis; GDP-alpha-D-mannose from alpha-D-mannose 1-phosphate (GTP route): step 1/1.</text>
</comment>
<dbReference type="GeneID" id="17088555"/>
<dbReference type="STRING" id="130081.M2X0C7"/>